<dbReference type="PANTHER" id="PTHR11880">
    <property type="entry name" value="RIBOSOMAL PROTEIN S19P FAMILY MEMBER"/>
    <property type="match status" value="1"/>
</dbReference>
<dbReference type="SUPFAM" id="SSF54570">
    <property type="entry name" value="Ribosomal protein S19"/>
    <property type="match status" value="1"/>
</dbReference>
<accession>A0A6N0GXL7</accession>
<keyword evidence="3 4" id="KW-0687">Ribonucleoprotein</keyword>
<dbReference type="PROSITE" id="PS00323">
    <property type="entry name" value="RIBOSOMAL_S19"/>
    <property type="match status" value="1"/>
</dbReference>
<keyword evidence="5" id="KW-0496">Mitochondrion</keyword>
<dbReference type="InterPro" id="IPR002222">
    <property type="entry name" value="Ribosomal_uS19"/>
</dbReference>
<evidence type="ECO:0000256" key="4">
    <source>
        <dbReference type="RuleBase" id="RU003485"/>
    </source>
</evidence>
<dbReference type="PANTHER" id="PTHR11880:SF67">
    <property type="entry name" value="SMALL RIBOSOMAL SUBUNIT PROTEIN US19M"/>
    <property type="match status" value="1"/>
</dbReference>
<dbReference type="GO" id="GO:0005763">
    <property type="term" value="C:mitochondrial small ribosomal subunit"/>
    <property type="evidence" value="ECO:0007669"/>
    <property type="project" value="TreeGrafter"/>
</dbReference>
<dbReference type="GO" id="GO:0000028">
    <property type="term" value="P:ribosomal small subunit assembly"/>
    <property type="evidence" value="ECO:0007669"/>
    <property type="project" value="TreeGrafter"/>
</dbReference>
<dbReference type="PIRSF" id="PIRSF002144">
    <property type="entry name" value="Ribosomal_S19"/>
    <property type="match status" value="1"/>
</dbReference>
<dbReference type="HAMAP" id="MF_00531">
    <property type="entry name" value="Ribosomal_uS19"/>
    <property type="match status" value="1"/>
</dbReference>
<evidence type="ECO:0000313" key="5">
    <source>
        <dbReference type="EMBL" id="QKQ14725.1"/>
    </source>
</evidence>
<dbReference type="AlphaFoldDB" id="A0A6N0GXL7"/>
<evidence type="ECO:0000256" key="3">
    <source>
        <dbReference type="ARBA" id="ARBA00023274"/>
    </source>
</evidence>
<evidence type="ECO:0000256" key="2">
    <source>
        <dbReference type="ARBA" id="ARBA00022980"/>
    </source>
</evidence>
<organism evidence="5">
    <name type="scientific">Zygnema circumcarinatum</name>
    <name type="common">Green alga</name>
    <dbReference type="NCBI Taxonomy" id="35869"/>
    <lineage>
        <taxon>Eukaryota</taxon>
        <taxon>Viridiplantae</taxon>
        <taxon>Streptophyta</taxon>
        <taxon>Zygnematophyceae</taxon>
        <taxon>Zygnematophycidae</taxon>
        <taxon>Zygnematales</taxon>
        <taxon>Zygnemataceae</taxon>
        <taxon>Zygnema</taxon>
    </lineage>
</organism>
<dbReference type="Pfam" id="PF00203">
    <property type="entry name" value="Ribosomal_S19"/>
    <property type="match status" value="1"/>
</dbReference>
<reference evidence="5" key="1">
    <citation type="journal article" date="2020" name="J. Exp. Bot.">
        <title>Zygnema circumcarinatum UTEX 1559 chloroplast and mitochondrial genomes provide insight into land plant evolution.</title>
        <authorList>
            <person name="Orton L.M."/>
            <person name="Fitzek E."/>
            <person name="Feng X."/>
            <person name="Grayburn W.S."/>
            <person name="Mower J.P."/>
            <person name="Liu K."/>
            <person name="Zhang C."/>
            <person name="Duvall M.R."/>
            <person name="Yin Y."/>
        </authorList>
    </citation>
    <scope>NUCLEOTIDE SEQUENCE</scope>
    <source>
        <strain evidence="5">UTEX 1559 mating type +</strain>
    </source>
</reference>
<name>A0A6N0GXL7_ZYGCR</name>
<dbReference type="Gene3D" id="3.30.860.10">
    <property type="entry name" value="30s Ribosomal Protein S19, Chain A"/>
    <property type="match status" value="1"/>
</dbReference>
<dbReference type="InterPro" id="IPR020934">
    <property type="entry name" value="Ribosomal_uS19_CS"/>
</dbReference>
<keyword evidence="2 4" id="KW-0689">Ribosomal protein</keyword>
<protein>
    <submittedName>
        <fullName evidence="5">Ribosomal protein S19</fullName>
    </submittedName>
</protein>
<evidence type="ECO:0000256" key="1">
    <source>
        <dbReference type="ARBA" id="ARBA00007345"/>
    </source>
</evidence>
<dbReference type="EMBL" id="MT040698">
    <property type="protein sequence ID" value="QKQ14725.1"/>
    <property type="molecule type" value="Genomic_DNA"/>
</dbReference>
<dbReference type="GO" id="GO:0006412">
    <property type="term" value="P:translation"/>
    <property type="evidence" value="ECO:0007669"/>
    <property type="project" value="InterPro"/>
</dbReference>
<gene>
    <name evidence="5" type="primary">rps19</name>
</gene>
<dbReference type="InterPro" id="IPR023575">
    <property type="entry name" value="Ribosomal_uS19_SF"/>
</dbReference>
<proteinExistence type="inferred from homology"/>
<sequence>MLKSTKISRKVWSRRSCILPQFVGCVTQIHNGRFFVRFKITEEMVGHKLGEFASTRKTSSVRKNSLTKRLTKTKKA</sequence>
<geneLocation type="mitochondrion" evidence="5"/>
<dbReference type="GO" id="GO:0003723">
    <property type="term" value="F:RNA binding"/>
    <property type="evidence" value="ECO:0007669"/>
    <property type="project" value="InterPro"/>
</dbReference>
<dbReference type="PRINTS" id="PR00975">
    <property type="entry name" value="RIBOSOMALS19"/>
</dbReference>
<dbReference type="GO" id="GO:0003735">
    <property type="term" value="F:structural constituent of ribosome"/>
    <property type="evidence" value="ECO:0007669"/>
    <property type="project" value="InterPro"/>
</dbReference>
<comment type="similarity">
    <text evidence="1 4">Belongs to the universal ribosomal protein uS19 family.</text>
</comment>